<evidence type="ECO:0000259" key="3">
    <source>
        <dbReference type="Pfam" id="PF00370"/>
    </source>
</evidence>
<evidence type="ECO:0000256" key="2">
    <source>
        <dbReference type="ARBA" id="ARBA00022777"/>
    </source>
</evidence>
<dbReference type="Gene3D" id="1.20.58.2240">
    <property type="match status" value="1"/>
</dbReference>
<dbReference type="AlphaFoldDB" id="A0A1Y6BC34"/>
<dbReference type="GO" id="GO:0019321">
    <property type="term" value="P:pentose metabolic process"/>
    <property type="evidence" value="ECO:0007669"/>
    <property type="project" value="TreeGrafter"/>
</dbReference>
<dbReference type="Proteomes" id="UP000192917">
    <property type="component" value="Unassembled WGS sequence"/>
</dbReference>
<dbReference type="Gene3D" id="3.30.420.40">
    <property type="match status" value="1"/>
</dbReference>
<evidence type="ECO:0000259" key="4">
    <source>
        <dbReference type="Pfam" id="PF02782"/>
    </source>
</evidence>
<dbReference type="Pfam" id="PF00370">
    <property type="entry name" value="FGGY_N"/>
    <property type="match status" value="1"/>
</dbReference>
<keyword evidence="6" id="KW-1185">Reference proteome</keyword>
<dbReference type="InterPro" id="IPR018484">
    <property type="entry name" value="FGGY_N"/>
</dbReference>
<evidence type="ECO:0000313" key="5">
    <source>
        <dbReference type="EMBL" id="SME97103.1"/>
    </source>
</evidence>
<feature type="domain" description="Carbohydrate kinase FGGY N-terminal" evidence="3">
    <location>
        <begin position="47"/>
        <end position="205"/>
    </location>
</feature>
<keyword evidence="2 5" id="KW-0418">Kinase</keyword>
<dbReference type="PIRSF" id="PIRSF000538">
    <property type="entry name" value="GlpK"/>
    <property type="match status" value="1"/>
</dbReference>
<dbReference type="Pfam" id="PF02782">
    <property type="entry name" value="FGGY_C"/>
    <property type="match status" value="1"/>
</dbReference>
<dbReference type="PANTHER" id="PTHR43435:SF4">
    <property type="entry name" value="FGGY CARBOHYDRATE KINASE DOMAIN-CONTAINING PROTEIN"/>
    <property type="match status" value="1"/>
</dbReference>
<dbReference type="GO" id="GO:0005737">
    <property type="term" value="C:cytoplasm"/>
    <property type="evidence" value="ECO:0007669"/>
    <property type="project" value="TreeGrafter"/>
</dbReference>
<dbReference type="PANTHER" id="PTHR43435">
    <property type="entry name" value="RIBULOKINASE"/>
    <property type="match status" value="1"/>
</dbReference>
<sequence>MAAAGLGPEAVAALAFSATCSLVLRRGDGSPLALSEATAGLPGPWDVVVWMDHRAEAEAEACTATGSRVLDCLGGRMSPEMQVPKLMWLKRHRPDLWRELGLAADLSDFLAWRCSGTAGRSVCTLVCKWTWLAHEADGREQGWDRGFLAAVDLADLTEKAALPEKASPVGAPLGRLTPQAAEALGLTTDCLVAAGLIDAHAGALGTLAAHLEGPVESRLALIAGTSNCQIALHRERHAVPGVWGPYLGAVAEGLWCAEGGQSATGALLDHLVRGSAAAGEFGADPHEALSAEILRRLEAGGDPAPELHLLPDFIGNRSPHADPGLRGVVSGLTIEEPAETLVKLYWAAACSIAYGTRLVIERLNAGGYRIGRIHLSGGHAKSALFRRLYADATGCALLVSESAEPVLLGAAIAAAAALDPEAGLKAAAGALARPSRSSAPDPRFTALHERRYAAFLALYEQRKALEAIMGA</sequence>
<keyword evidence="1" id="KW-0808">Transferase</keyword>
<evidence type="ECO:0000256" key="1">
    <source>
        <dbReference type="ARBA" id="ARBA00022679"/>
    </source>
</evidence>
<dbReference type="InterPro" id="IPR000577">
    <property type="entry name" value="Carb_kinase_FGGY"/>
</dbReference>
<reference evidence="5 6" key="1">
    <citation type="submission" date="2017-04" db="EMBL/GenBank/DDBJ databases">
        <authorList>
            <person name="Afonso C.L."/>
            <person name="Miller P.J."/>
            <person name="Scott M.A."/>
            <person name="Spackman E."/>
            <person name="Goraichik I."/>
            <person name="Dimitrov K.M."/>
            <person name="Suarez D.L."/>
            <person name="Swayne D.E."/>
        </authorList>
    </citation>
    <scope>NUCLEOTIDE SEQUENCE [LARGE SCALE GENOMIC DNA]</scope>
    <source>
        <strain evidence="5 6">USBA 355</strain>
    </source>
</reference>
<dbReference type="EMBL" id="FWZX01000002">
    <property type="protein sequence ID" value="SME97103.1"/>
    <property type="molecule type" value="Genomic_DNA"/>
</dbReference>
<name>A0A1Y6BC34_9PROT</name>
<dbReference type="STRING" id="560819.SAMN05428998_10251"/>
<organism evidence="5 6">
    <name type="scientific">Tistlia consotensis USBA 355</name>
    <dbReference type="NCBI Taxonomy" id="560819"/>
    <lineage>
        <taxon>Bacteria</taxon>
        <taxon>Pseudomonadati</taxon>
        <taxon>Pseudomonadota</taxon>
        <taxon>Alphaproteobacteria</taxon>
        <taxon>Rhodospirillales</taxon>
        <taxon>Rhodovibrionaceae</taxon>
        <taxon>Tistlia</taxon>
    </lineage>
</organism>
<dbReference type="GO" id="GO:0019150">
    <property type="term" value="F:D-ribulokinase activity"/>
    <property type="evidence" value="ECO:0007669"/>
    <property type="project" value="TreeGrafter"/>
</dbReference>
<feature type="domain" description="Carbohydrate kinase FGGY C-terminal" evidence="4">
    <location>
        <begin position="219"/>
        <end position="417"/>
    </location>
</feature>
<protein>
    <submittedName>
        <fullName evidence="5">FGGY-family pentulose kinase</fullName>
    </submittedName>
</protein>
<dbReference type="SUPFAM" id="SSF53067">
    <property type="entry name" value="Actin-like ATPase domain"/>
    <property type="match status" value="2"/>
</dbReference>
<dbReference type="InterPro" id="IPR043129">
    <property type="entry name" value="ATPase_NBD"/>
</dbReference>
<gene>
    <name evidence="5" type="ORF">SAMN05428998_10251</name>
</gene>
<evidence type="ECO:0000313" key="6">
    <source>
        <dbReference type="Proteomes" id="UP000192917"/>
    </source>
</evidence>
<accession>A0A1Y6BC34</accession>
<proteinExistence type="predicted"/>
<dbReference type="InterPro" id="IPR018485">
    <property type="entry name" value="FGGY_C"/>
</dbReference>